<comment type="subcellular location">
    <subcellularLocation>
        <location evidence="1 10">Mitochondrion inner membrane</location>
        <topology evidence="1 10">Single-pass membrane protein</topology>
    </subcellularLocation>
</comment>
<feature type="transmembrane region" description="Helical" evidence="10">
    <location>
        <begin position="119"/>
        <end position="140"/>
    </location>
</feature>
<name>A0A914QPC6_9BILA</name>
<evidence type="ECO:0000256" key="6">
    <source>
        <dbReference type="ARBA" id="ARBA00022989"/>
    </source>
</evidence>
<keyword evidence="5" id="KW-0809">Transit peptide</keyword>
<dbReference type="Pfam" id="PF02936">
    <property type="entry name" value="COX4"/>
    <property type="match status" value="1"/>
</dbReference>
<dbReference type="PANTHER" id="PTHR10707:SF10">
    <property type="entry name" value="CYTOCHROME C OXIDASE SUBUNIT 4"/>
    <property type="match status" value="1"/>
</dbReference>
<evidence type="ECO:0000256" key="4">
    <source>
        <dbReference type="ARBA" id="ARBA00022792"/>
    </source>
</evidence>
<comment type="similarity">
    <text evidence="2 10">Belongs to the cytochrome c oxidase IV family.</text>
</comment>
<dbReference type="InterPro" id="IPR013288">
    <property type="entry name" value="Cyt_c_oxidase_su4"/>
</dbReference>
<accession>A0A914QPC6</accession>
<comment type="function">
    <text evidence="10">Component of the cytochrome c oxidase, the last enzyme in the mitochondrial electron transport chain which drives oxidative phosphorylation.</text>
</comment>
<keyword evidence="3 10" id="KW-0812">Transmembrane</keyword>
<sequence>MSLSKSLLFPRLKVASIAFRAIQTSSSLQSGHHIEYWWGHEKAAGREVVGHGVSGEPVYQDRLDYWYPAIRFRVDDETSKALREKEKGDWKNLSVDDKKMLYRYSYRQTLAEFEAPTGYWKVITSIVFFVISCATFYAIFLNRFVYPALPPTFDNDYKEAAIERQLVLEKGQFLGPAKYYDYEKGQWKR</sequence>
<dbReference type="WBParaSite" id="PDA_v2.g334.t1">
    <property type="protein sequence ID" value="PDA_v2.g334.t1"/>
    <property type="gene ID" value="PDA_v2.g334"/>
</dbReference>
<evidence type="ECO:0000313" key="11">
    <source>
        <dbReference type="Proteomes" id="UP000887578"/>
    </source>
</evidence>
<dbReference type="GO" id="GO:0005743">
    <property type="term" value="C:mitochondrial inner membrane"/>
    <property type="evidence" value="ECO:0007669"/>
    <property type="project" value="UniProtKB-SubCell"/>
</dbReference>
<dbReference type="AlphaFoldDB" id="A0A914QPC6"/>
<dbReference type="GO" id="GO:0045277">
    <property type="term" value="C:respiratory chain complex IV"/>
    <property type="evidence" value="ECO:0007669"/>
    <property type="project" value="InterPro"/>
</dbReference>
<evidence type="ECO:0000313" key="12">
    <source>
        <dbReference type="WBParaSite" id="PDA_v2.g334.t1"/>
    </source>
</evidence>
<dbReference type="FunFam" id="1.10.442.10:FF:000001">
    <property type="entry name" value="Cytochrome c oxidase subunit 4 isoform 1"/>
    <property type="match status" value="1"/>
</dbReference>
<dbReference type="InterPro" id="IPR036639">
    <property type="entry name" value="Cyt_c_oxidase_su4_sf"/>
</dbReference>
<evidence type="ECO:0000256" key="7">
    <source>
        <dbReference type="ARBA" id="ARBA00023002"/>
    </source>
</evidence>
<comment type="pathway">
    <text evidence="10">Energy metabolism; oxidative phosphorylation.</text>
</comment>
<evidence type="ECO:0000256" key="2">
    <source>
        <dbReference type="ARBA" id="ARBA00008135"/>
    </source>
</evidence>
<keyword evidence="8 10" id="KW-0496">Mitochondrion</keyword>
<protein>
    <recommendedName>
        <fullName evidence="10">Cytochrome c oxidase subunit 4</fullName>
    </recommendedName>
</protein>
<dbReference type="GO" id="GO:0016491">
    <property type="term" value="F:oxidoreductase activity"/>
    <property type="evidence" value="ECO:0007669"/>
    <property type="project" value="UniProtKB-KW"/>
</dbReference>
<proteinExistence type="inferred from homology"/>
<dbReference type="PRINTS" id="PR01873">
    <property type="entry name" value="CYTCOXIDASE4"/>
</dbReference>
<dbReference type="SUPFAM" id="SSF81406">
    <property type="entry name" value="Mitochondrial cytochrome c oxidase subunit IV"/>
    <property type="match status" value="1"/>
</dbReference>
<keyword evidence="4 10" id="KW-0999">Mitochondrion inner membrane</keyword>
<evidence type="ECO:0000256" key="3">
    <source>
        <dbReference type="ARBA" id="ARBA00022692"/>
    </source>
</evidence>
<dbReference type="PANTHER" id="PTHR10707">
    <property type="entry name" value="CYTOCHROME C OXIDASE SUBUNIT IV"/>
    <property type="match status" value="1"/>
</dbReference>
<dbReference type="GO" id="GO:0006123">
    <property type="term" value="P:mitochondrial electron transport, cytochrome c to oxygen"/>
    <property type="evidence" value="ECO:0007669"/>
    <property type="project" value="InterPro"/>
</dbReference>
<dbReference type="InterPro" id="IPR004203">
    <property type="entry name" value="Cyt_c_oxidase_su4_fam"/>
</dbReference>
<keyword evidence="9 10" id="KW-0472">Membrane</keyword>
<evidence type="ECO:0000256" key="5">
    <source>
        <dbReference type="ARBA" id="ARBA00022946"/>
    </source>
</evidence>
<reference evidence="12" key="1">
    <citation type="submission" date="2022-11" db="UniProtKB">
        <authorList>
            <consortium name="WormBaseParasite"/>
        </authorList>
    </citation>
    <scope>IDENTIFICATION</scope>
</reference>
<evidence type="ECO:0000256" key="9">
    <source>
        <dbReference type="ARBA" id="ARBA00023136"/>
    </source>
</evidence>
<evidence type="ECO:0000256" key="8">
    <source>
        <dbReference type="ARBA" id="ARBA00023128"/>
    </source>
</evidence>
<comment type="subunit">
    <text evidence="10">Component of the cytochrome c oxidase (complex IV, CIV), a multisubunit enzyme composed of 14 subunits.</text>
</comment>
<organism evidence="11 12">
    <name type="scientific">Panagrolaimus davidi</name>
    <dbReference type="NCBI Taxonomy" id="227884"/>
    <lineage>
        <taxon>Eukaryota</taxon>
        <taxon>Metazoa</taxon>
        <taxon>Ecdysozoa</taxon>
        <taxon>Nematoda</taxon>
        <taxon>Chromadorea</taxon>
        <taxon>Rhabditida</taxon>
        <taxon>Tylenchina</taxon>
        <taxon>Panagrolaimomorpha</taxon>
        <taxon>Panagrolaimoidea</taxon>
        <taxon>Panagrolaimidae</taxon>
        <taxon>Panagrolaimus</taxon>
    </lineage>
</organism>
<dbReference type="Proteomes" id="UP000887578">
    <property type="component" value="Unplaced"/>
</dbReference>
<keyword evidence="11" id="KW-1185">Reference proteome</keyword>
<keyword evidence="7" id="KW-0560">Oxidoreductase</keyword>
<dbReference type="Gene3D" id="1.10.442.10">
    <property type="entry name" value="Cytochrome c oxidase subunit IV"/>
    <property type="match status" value="1"/>
</dbReference>
<dbReference type="CDD" id="cd00922">
    <property type="entry name" value="Cyt_c_Oxidase_IV"/>
    <property type="match status" value="1"/>
</dbReference>
<evidence type="ECO:0000256" key="1">
    <source>
        <dbReference type="ARBA" id="ARBA00004434"/>
    </source>
</evidence>
<evidence type="ECO:0000256" key="10">
    <source>
        <dbReference type="RuleBase" id="RU367145"/>
    </source>
</evidence>
<keyword evidence="6 10" id="KW-1133">Transmembrane helix</keyword>